<dbReference type="HOGENOM" id="CLU_023205_12_2_1"/>
<dbReference type="STRING" id="569365.A0A0D2CSH8"/>
<comment type="catalytic activity">
    <reaction evidence="4">
        <text>xylitol + NADP(+) = D-xylose + NADPH + H(+)</text>
        <dbReference type="Rhea" id="RHEA:27445"/>
        <dbReference type="ChEBI" id="CHEBI:15378"/>
        <dbReference type="ChEBI" id="CHEBI:17151"/>
        <dbReference type="ChEBI" id="CHEBI:53455"/>
        <dbReference type="ChEBI" id="CHEBI:57783"/>
        <dbReference type="ChEBI" id="CHEBI:58349"/>
        <dbReference type="EC" id="1.1.1.307"/>
    </reaction>
</comment>
<dbReference type="AlphaFoldDB" id="A0A0D2CSH8"/>
<dbReference type="InterPro" id="IPR020471">
    <property type="entry name" value="AKR"/>
</dbReference>
<dbReference type="InterPro" id="IPR036812">
    <property type="entry name" value="NAD(P)_OxRdtase_dom_sf"/>
</dbReference>
<dbReference type="CDD" id="cd19071">
    <property type="entry name" value="AKR_AKR1-5-like"/>
    <property type="match status" value="1"/>
</dbReference>
<evidence type="ECO:0000256" key="2">
    <source>
        <dbReference type="ARBA" id="ARBA00023002"/>
    </source>
</evidence>
<dbReference type="Pfam" id="PF00248">
    <property type="entry name" value="Aldo_ket_red"/>
    <property type="match status" value="1"/>
</dbReference>
<evidence type="ECO:0000256" key="4">
    <source>
        <dbReference type="ARBA" id="ARBA00047534"/>
    </source>
</evidence>
<proteinExistence type="predicted"/>
<keyword evidence="2" id="KW-0560">Oxidoreductase</keyword>
<protein>
    <recommendedName>
        <fullName evidence="1">D-xylose reductase [NAD(P)H]</fullName>
        <ecNumber evidence="1">1.1.1.307</ecNumber>
    </recommendedName>
</protein>
<dbReference type="GeneID" id="27340123"/>
<dbReference type="OrthoDB" id="416253at2759"/>
<evidence type="ECO:0000256" key="1">
    <source>
        <dbReference type="ARBA" id="ARBA00012845"/>
    </source>
</evidence>
<sequence>MEQLVDAGKTRAIGVSNFSIPQLERLLSFARIKPACNQVEAHPWFPQNEMLDFCKRNGIVFVAYSPLGTQPGGMHEIKARLMDDEDVVAVAEKNGVDPAQVLIAWALQRGTVAIPKSSTPSRIQSNFNVPELSHEDFQLIDEIIVRDPSKRNRFVNFDPIWGTSQFDYDP</sequence>
<evidence type="ECO:0000259" key="6">
    <source>
        <dbReference type="Pfam" id="PF00248"/>
    </source>
</evidence>
<feature type="domain" description="NADP-dependent oxidoreductase" evidence="6">
    <location>
        <begin position="1"/>
        <end position="144"/>
    </location>
</feature>
<evidence type="ECO:0000313" key="8">
    <source>
        <dbReference type="Proteomes" id="UP000054466"/>
    </source>
</evidence>
<dbReference type="PROSITE" id="PS00062">
    <property type="entry name" value="ALDOKETO_REDUCTASE_2"/>
    <property type="match status" value="1"/>
</dbReference>
<dbReference type="RefSeq" id="XP_016254349.1">
    <property type="nucleotide sequence ID" value="XM_016387421.1"/>
</dbReference>
<dbReference type="InterPro" id="IPR018170">
    <property type="entry name" value="Aldo/ket_reductase_CS"/>
</dbReference>
<dbReference type="EC" id="1.1.1.307" evidence="1"/>
<dbReference type="InterPro" id="IPR023210">
    <property type="entry name" value="NADP_OxRdtase_dom"/>
</dbReference>
<dbReference type="EMBL" id="KN847040">
    <property type="protein sequence ID" value="KIW34133.1"/>
    <property type="molecule type" value="Genomic_DNA"/>
</dbReference>
<name>A0A0D2CSH8_9EURO</name>
<dbReference type="PANTHER" id="PTHR11732">
    <property type="entry name" value="ALDO/KETO REDUCTASE"/>
    <property type="match status" value="1"/>
</dbReference>
<comment type="function">
    <text evidence="3">Catalyzes the initial reaction in the xylose utilization pathway by reducing D-xylose into xylitol. Xylose is a major component of hemicelluloses such as xylan. Most fungi utilize D-xylose via three enzymatic reactions, xylose reductase (XR), xylitol dehydrogenase (XDH), and xylulokinase, to form xylulose 5-phosphate, which enters pentose phosphate pathway.</text>
</comment>
<dbReference type="PROSITE" id="PS00063">
    <property type="entry name" value="ALDOKETO_REDUCTASE_3"/>
    <property type="match status" value="1"/>
</dbReference>
<dbReference type="GO" id="GO:0016491">
    <property type="term" value="F:oxidoreductase activity"/>
    <property type="evidence" value="ECO:0007669"/>
    <property type="project" value="UniProtKB-KW"/>
</dbReference>
<evidence type="ECO:0000256" key="3">
    <source>
        <dbReference type="ARBA" id="ARBA00025065"/>
    </source>
</evidence>
<dbReference type="Proteomes" id="UP000054466">
    <property type="component" value="Unassembled WGS sequence"/>
</dbReference>
<gene>
    <name evidence="7" type="ORF">PV07_00929</name>
</gene>
<keyword evidence="8" id="KW-1185">Reference proteome</keyword>
<accession>A0A0D2CSH8</accession>
<reference evidence="7 8" key="1">
    <citation type="submission" date="2015-01" db="EMBL/GenBank/DDBJ databases">
        <title>The Genome Sequence of Cladophialophora immunda CBS83496.</title>
        <authorList>
            <consortium name="The Broad Institute Genomics Platform"/>
            <person name="Cuomo C."/>
            <person name="de Hoog S."/>
            <person name="Gorbushina A."/>
            <person name="Stielow B."/>
            <person name="Teixiera M."/>
            <person name="Abouelleil A."/>
            <person name="Chapman S.B."/>
            <person name="Priest M."/>
            <person name="Young S.K."/>
            <person name="Wortman J."/>
            <person name="Nusbaum C."/>
            <person name="Birren B."/>
        </authorList>
    </citation>
    <scope>NUCLEOTIDE SEQUENCE [LARGE SCALE GENOMIC DNA]</scope>
    <source>
        <strain evidence="7 8">CBS 83496</strain>
    </source>
</reference>
<dbReference type="Gene3D" id="3.20.20.100">
    <property type="entry name" value="NADP-dependent oxidoreductase domain"/>
    <property type="match status" value="1"/>
</dbReference>
<organism evidence="7 8">
    <name type="scientific">Cladophialophora immunda</name>
    <dbReference type="NCBI Taxonomy" id="569365"/>
    <lineage>
        <taxon>Eukaryota</taxon>
        <taxon>Fungi</taxon>
        <taxon>Dikarya</taxon>
        <taxon>Ascomycota</taxon>
        <taxon>Pezizomycotina</taxon>
        <taxon>Eurotiomycetes</taxon>
        <taxon>Chaetothyriomycetidae</taxon>
        <taxon>Chaetothyriales</taxon>
        <taxon>Herpotrichiellaceae</taxon>
        <taxon>Cladophialophora</taxon>
    </lineage>
</organism>
<dbReference type="VEuPathDB" id="FungiDB:PV07_00929"/>
<dbReference type="SUPFAM" id="SSF51430">
    <property type="entry name" value="NAD(P)-linked oxidoreductase"/>
    <property type="match status" value="1"/>
</dbReference>
<comment type="catalytic activity">
    <reaction evidence="5">
        <text>xylitol + NAD(+) = D-xylose + NADH + H(+)</text>
        <dbReference type="Rhea" id="RHEA:27441"/>
        <dbReference type="ChEBI" id="CHEBI:15378"/>
        <dbReference type="ChEBI" id="CHEBI:17151"/>
        <dbReference type="ChEBI" id="CHEBI:53455"/>
        <dbReference type="ChEBI" id="CHEBI:57540"/>
        <dbReference type="ChEBI" id="CHEBI:57945"/>
        <dbReference type="EC" id="1.1.1.307"/>
    </reaction>
</comment>
<evidence type="ECO:0000256" key="5">
    <source>
        <dbReference type="ARBA" id="ARBA00049485"/>
    </source>
</evidence>
<dbReference type="PRINTS" id="PR00069">
    <property type="entry name" value="ALDKETRDTASE"/>
</dbReference>
<evidence type="ECO:0000313" key="7">
    <source>
        <dbReference type="EMBL" id="KIW34133.1"/>
    </source>
</evidence>